<dbReference type="PANTHER" id="PTHR38826:SF5">
    <property type="entry name" value="RIBONUCLEASE VAPC13"/>
    <property type="match status" value="1"/>
</dbReference>
<dbReference type="InterPro" id="IPR052106">
    <property type="entry name" value="PINc/VapC_TA"/>
</dbReference>
<proteinExistence type="predicted"/>
<dbReference type="CDD" id="cd09854">
    <property type="entry name" value="PIN_VapC-like"/>
    <property type="match status" value="1"/>
</dbReference>
<dbReference type="InterPro" id="IPR029060">
    <property type="entry name" value="PIN-like_dom_sf"/>
</dbReference>
<dbReference type="EMBL" id="MFDH01000032">
    <property type="protein sequence ID" value="OGE34826.1"/>
    <property type="molecule type" value="Genomic_DNA"/>
</dbReference>
<dbReference type="Pfam" id="PF01850">
    <property type="entry name" value="PIN"/>
    <property type="match status" value="1"/>
</dbReference>
<feature type="domain" description="PIN" evidence="1">
    <location>
        <begin position="5"/>
        <end position="134"/>
    </location>
</feature>
<dbReference type="Gene3D" id="3.40.50.1010">
    <property type="entry name" value="5'-nuclease"/>
    <property type="match status" value="1"/>
</dbReference>
<reference evidence="2 3" key="1">
    <citation type="journal article" date="2016" name="Nat. Commun.">
        <title>Thousands of microbial genomes shed light on interconnected biogeochemical processes in an aquifer system.</title>
        <authorList>
            <person name="Anantharaman K."/>
            <person name="Brown C.T."/>
            <person name="Hug L.A."/>
            <person name="Sharon I."/>
            <person name="Castelle C.J."/>
            <person name="Probst A.J."/>
            <person name="Thomas B.C."/>
            <person name="Singh A."/>
            <person name="Wilkins M.J."/>
            <person name="Karaoz U."/>
            <person name="Brodie E.L."/>
            <person name="Williams K.H."/>
            <person name="Hubbard S.S."/>
            <person name="Banfield J.F."/>
        </authorList>
    </citation>
    <scope>NUCLEOTIDE SEQUENCE [LARGE SCALE GENOMIC DNA]</scope>
</reference>
<gene>
    <name evidence="2" type="ORF">A3E45_02520</name>
</gene>
<evidence type="ECO:0000313" key="3">
    <source>
        <dbReference type="Proteomes" id="UP000176405"/>
    </source>
</evidence>
<dbReference type="STRING" id="1797780.A3E45_02520"/>
<name>A0A1F5K1S4_9BACT</name>
<organism evidence="2 3">
    <name type="scientific">Candidatus Daviesbacteria bacterium RIFCSPHIGHO2_12_FULL_43_11</name>
    <dbReference type="NCBI Taxonomy" id="1797780"/>
    <lineage>
        <taxon>Bacteria</taxon>
        <taxon>Candidatus Daviesiibacteriota</taxon>
    </lineage>
</organism>
<protein>
    <recommendedName>
        <fullName evidence="1">PIN domain-containing protein</fullName>
    </recommendedName>
</protein>
<dbReference type="InterPro" id="IPR002716">
    <property type="entry name" value="PIN_dom"/>
</dbReference>
<dbReference type="AlphaFoldDB" id="A0A1F5K1S4"/>
<dbReference type="PANTHER" id="PTHR38826">
    <property type="entry name" value="RIBONUCLEASE VAPC13"/>
    <property type="match status" value="1"/>
</dbReference>
<evidence type="ECO:0000259" key="1">
    <source>
        <dbReference type="Pfam" id="PF01850"/>
    </source>
</evidence>
<dbReference type="SUPFAM" id="SSF88723">
    <property type="entry name" value="PIN domain-like"/>
    <property type="match status" value="1"/>
</dbReference>
<accession>A0A1F5K1S4</accession>
<dbReference type="Proteomes" id="UP000176405">
    <property type="component" value="Unassembled WGS sequence"/>
</dbReference>
<comment type="caution">
    <text evidence="2">The sequence shown here is derived from an EMBL/GenBank/DDBJ whole genome shotgun (WGS) entry which is preliminary data.</text>
</comment>
<evidence type="ECO:0000313" key="2">
    <source>
        <dbReference type="EMBL" id="OGE34826.1"/>
    </source>
</evidence>
<sequence>MIRCYLDANVLIFLQDKKSPFYNQAVLTIKQLILKRAEIFTSSLSLDEFLQGSLRFSRKTKQEMKGQLKIGLKKIFSLPQFRLVNPPDDTKRHMKVVDIVAKYNLRPRDAYHLFIMQENKIKYLATFDHDFDRVFAKGTVQKFPI</sequence>